<evidence type="ECO:0000313" key="3">
    <source>
        <dbReference type="Proteomes" id="UP001353858"/>
    </source>
</evidence>
<dbReference type="PANTHER" id="PTHR10174:SF213">
    <property type="entry name" value="CRAL-TRIO DOMAIN-CONTAINING PROTEIN"/>
    <property type="match status" value="1"/>
</dbReference>
<evidence type="ECO:0000259" key="1">
    <source>
        <dbReference type="PROSITE" id="PS50191"/>
    </source>
</evidence>
<feature type="domain" description="CRAL-TRIO" evidence="1">
    <location>
        <begin position="13"/>
        <end position="176"/>
    </location>
</feature>
<name>A0AAN7P1H5_9COLE</name>
<dbReference type="PRINTS" id="PR00180">
    <property type="entry name" value="CRETINALDHBP"/>
</dbReference>
<dbReference type="CDD" id="cd00170">
    <property type="entry name" value="SEC14"/>
    <property type="match status" value="1"/>
</dbReference>
<dbReference type="Proteomes" id="UP001353858">
    <property type="component" value="Unassembled WGS sequence"/>
</dbReference>
<gene>
    <name evidence="2" type="ORF">RN001_010811</name>
</gene>
<keyword evidence="3" id="KW-1185">Reference proteome</keyword>
<protein>
    <recommendedName>
        <fullName evidence="1">CRAL-TRIO domain-containing protein</fullName>
    </recommendedName>
</protein>
<dbReference type="SUPFAM" id="SSF52087">
    <property type="entry name" value="CRAL/TRIO domain"/>
    <property type="match status" value="1"/>
</dbReference>
<reference evidence="3" key="1">
    <citation type="submission" date="2023-01" db="EMBL/GenBank/DDBJ databases">
        <title>Key to firefly adult light organ development and bioluminescence: homeobox transcription factors regulate luciferase expression and transportation to peroxisome.</title>
        <authorList>
            <person name="Fu X."/>
        </authorList>
    </citation>
    <scope>NUCLEOTIDE SEQUENCE [LARGE SCALE GENOMIC DNA]</scope>
</reference>
<dbReference type="EMBL" id="JARPUR010000004">
    <property type="protein sequence ID" value="KAK4878305.1"/>
    <property type="molecule type" value="Genomic_DNA"/>
</dbReference>
<accession>A0AAN7P1H5</accession>
<dbReference type="InterPro" id="IPR036865">
    <property type="entry name" value="CRAL-TRIO_dom_sf"/>
</dbReference>
<organism evidence="2 3">
    <name type="scientific">Aquatica leii</name>
    <dbReference type="NCBI Taxonomy" id="1421715"/>
    <lineage>
        <taxon>Eukaryota</taxon>
        <taxon>Metazoa</taxon>
        <taxon>Ecdysozoa</taxon>
        <taxon>Arthropoda</taxon>
        <taxon>Hexapoda</taxon>
        <taxon>Insecta</taxon>
        <taxon>Pterygota</taxon>
        <taxon>Neoptera</taxon>
        <taxon>Endopterygota</taxon>
        <taxon>Coleoptera</taxon>
        <taxon>Polyphaga</taxon>
        <taxon>Elateriformia</taxon>
        <taxon>Elateroidea</taxon>
        <taxon>Lampyridae</taxon>
        <taxon>Luciolinae</taxon>
        <taxon>Aquatica</taxon>
    </lineage>
</organism>
<proteinExistence type="predicted"/>
<dbReference type="Gene3D" id="3.40.525.10">
    <property type="entry name" value="CRAL-TRIO lipid binding domain"/>
    <property type="match status" value="1"/>
</dbReference>
<dbReference type="AlphaFoldDB" id="A0AAN7P1H5"/>
<dbReference type="InterPro" id="IPR001251">
    <property type="entry name" value="CRAL-TRIO_dom"/>
</dbReference>
<sequence>MAPELFTERRVNSDQLQKQLNVGGYCVLPCRTSDNCAIIVVRLQDSNYHNFNFESHVKIICMLLDSVSYDNPPDGLISILDMQGTGIMHLSCIKLRLVRIFTRYVQECLPLKLKAVHLINGGSVLSNLFSMFKPFLKREVKEMMDLYKTDDMDLFYEKCPKRLLPNDYGGDMPCMETLNRNQIARFNDLIGYFEAEEKQRKTKLDLSI</sequence>
<evidence type="ECO:0000313" key="2">
    <source>
        <dbReference type="EMBL" id="KAK4878305.1"/>
    </source>
</evidence>
<dbReference type="PROSITE" id="PS50191">
    <property type="entry name" value="CRAL_TRIO"/>
    <property type="match status" value="1"/>
</dbReference>
<dbReference type="GO" id="GO:0016020">
    <property type="term" value="C:membrane"/>
    <property type="evidence" value="ECO:0007669"/>
    <property type="project" value="TreeGrafter"/>
</dbReference>
<comment type="caution">
    <text evidence="2">The sequence shown here is derived from an EMBL/GenBank/DDBJ whole genome shotgun (WGS) entry which is preliminary data.</text>
</comment>
<dbReference type="PANTHER" id="PTHR10174">
    <property type="entry name" value="ALPHA-TOCOPHEROL TRANSFER PROTEIN-RELATED"/>
    <property type="match status" value="1"/>
</dbReference>
<dbReference type="GO" id="GO:1902936">
    <property type="term" value="F:phosphatidylinositol bisphosphate binding"/>
    <property type="evidence" value="ECO:0007669"/>
    <property type="project" value="TreeGrafter"/>
</dbReference>
<dbReference type="Pfam" id="PF00650">
    <property type="entry name" value="CRAL_TRIO"/>
    <property type="match status" value="1"/>
</dbReference>